<sequence>MDITPEILDSMLEKMSNQATESKIAKSITSGIKSFVQTRSDIEGVEPVLCTQKKKKQKINFDPDAFADAVNAILGMLKNTFINTILYLYLATSS</sequence>
<comment type="caution">
    <text evidence="1">The sequence shown here is derived from an EMBL/GenBank/DDBJ whole genome shotgun (WGS) entry which is preliminary data.</text>
</comment>
<reference evidence="1" key="1">
    <citation type="submission" date="2020-08" db="EMBL/GenBank/DDBJ databases">
        <title>Multicomponent nature underlies the extraordinary mechanical properties of spider dragline silk.</title>
        <authorList>
            <person name="Kono N."/>
            <person name="Nakamura H."/>
            <person name="Mori M."/>
            <person name="Yoshida Y."/>
            <person name="Ohtoshi R."/>
            <person name="Malay A.D."/>
            <person name="Moran D.A.P."/>
            <person name="Tomita M."/>
            <person name="Numata K."/>
            <person name="Arakawa K."/>
        </authorList>
    </citation>
    <scope>NUCLEOTIDE SEQUENCE</scope>
</reference>
<dbReference type="OrthoDB" id="27237at2759"/>
<protein>
    <submittedName>
        <fullName evidence="1">Uncharacterized protein</fullName>
    </submittedName>
</protein>
<dbReference type="Pfam" id="PF07093">
    <property type="entry name" value="SGT1"/>
    <property type="match status" value="1"/>
</dbReference>
<name>A0A8X6WN63_9ARAC</name>
<dbReference type="InterPro" id="IPR010770">
    <property type="entry name" value="Ecd"/>
</dbReference>
<dbReference type="AlphaFoldDB" id="A0A8X6WN63"/>
<dbReference type="EMBL" id="BMAV01000756">
    <property type="protein sequence ID" value="GFY38272.1"/>
    <property type="molecule type" value="Genomic_DNA"/>
</dbReference>
<accession>A0A8X6WN63</accession>
<evidence type="ECO:0000313" key="2">
    <source>
        <dbReference type="Proteomes" id="UP000886998"/>
    </source>
</evidence>
<keyword evidence="2" id="KW-1185">Reference proteome</keyword>
<organism evidence="1 2">
    <name type="scientific">Trichonephila inaurata madagascariensis</name>
    <dbReference type="NCBI Taxonomy" id="2747483"/>
    <lineage>
        <taxon>Eukaryota</taxon>
        <taxon>Metazoa</taxon>
        <taxon>Ecdysozoa</taxon>
        <taxon>Arthropoda</taxon>
        <taxon>Chelicerata</taxon>
        <taxon>Arachnida</taxon>
        <taxon>Araneae</taxon>
        <taxon>Araneomorphae</taxon>
        <taxon>Entelegynae</taxon>
        <taxon>Araneoidea</taxon>
        <taxon>Nephilidae</taxon>
        <taxon>Trichonephila</taxon>
        <taxon>Trichonephila inaurata</taxon>
    </lineage>
</organism>
<proteinExistence type="predicted"/>
<dbReference type="Proteomes" id="UP000886998">
    <property type="component" value="Unassembled WGS sequence"/>
</dbReference>
<gene>
    <name evidence="1" type="ORF">TNIN_153781</name>
</gene>
<evidence type="ECO:0000313" key="1">
    <source>
        <dbReference type="EMBL" id="GFY38272.1"/>
    </source>
</evidence>